<gene>
    <name evidence="7" type="ORF">JBS370_LOCUS4150</name>
</gene>
<feature type="transmembrane region" description="Helical" evidence="6">
    <location>
        <begin position="182"/>
        <end position="209"/>
    </location>
</feature>
<evidence type="ECO:0000313" key="7">
    <source>
        <dbReference type="EMBL" id="CAF3608215.1"/>
    </source>
</evidence>
<evidence type="ECO:0000256" key="1">
    <source>
        <dbReference type="ARBA" id="ARBA00004141"/>
    </source>
</evidence>
<keyword evidence="4 6" id="KW-1133">Transmembrane helix</keyword>
<sequence>MADKALLGDTVVTKSYPIETNIYPKTGDEAVPIIDEPPPPYQSPQIDFSGGWKDRAFAILFYIHIVLVIVVGLALGIPAILPYFKDDTFTELRQTSTSSTIERLVGYLNEWAFIYSAITSQTYVEASRTFIELFKKRGWTLIINDTLIGTTMLLLNIVVGLASAAAGGVIVYFVAPNRSEEIITGIVIISIICFLIGIMMSTIITTILISCVRTIFVCFALNPAVLGATHPDHLQRLTKVWHKVYPAEFATSGYADRFPKPVNA</sequence>
<evidence type="ECO:0000256" key="4">
    <source>
        <dbReference type="ARBA" id="ARBA00022989"/>
    </source>
</evidence>
<evidence type="ECO:0000256" key="5">
    <source>
        <dbReference type="ARBA" id="ARBA00023136"/>
    </source>
</evidence>
<reference evidence="7" key="1">
    <citation type="submission" date="2021-02" db="EMBL/GenBank/DDBJ databases">
        <authorList>
            <person name="Nowell W R."/>
        </authorList>
    </citation>
    <scope>NUCLEOTIDE SEQUENCE</scope>
</reference>
<comment type="subcellular location">
    <subcellularLocation>
        <location evidence="6">Cell membrane</location>
        <topology evidence="6">Multi-pass membrane protein</topology>
    </subcellularLocation>
    <subcellularLocation>
        <location evidence="1">Membrane</location>
        <topology evidence="1">Multi-pass membrane protein</topology>
    </subcellularLocation>
</comment>
<dbReference type="InterPro" id="IPR007603">
    <property type="entry name" value="Choline_transptr-like"/>
</dbReference>
<dbReference type="Proteomes" id="UP000663836">
    <property type="component" value="Unassembled WGS sequence"/>
</dbReference>
<dbReference type="GO" id="GO:0022857">
    <property type="term" value="F:transmembrane transporter activity"/>
    <property type="evidence" value="ECO:0007669"/>
    <property type="project" value="UniProtKB-UniRule"/>
</dbReference>
<protein>
    <recommendedName>
        <fullName evidence="6">Choline transporter-like protein</fullName>
    </recommendedName>
</protein>
<dbReference type="PANTHER" id="PTHR12385:SF4">
    <property type="entry name" value="PROTEIN PNS1"/>
    <property type="match status" value="1"/>
</dbReference>
<proteinExistence type="inferred from homology"/>
<evidence type="ECO:0000256" key="3">
    <source>
        <dbReference type="ARBA" id="ARBA00022692"/>
    </source>
</evidence>
<comment type="caution">
    <text evidence="7">The sequence shown here is derived from an EMBL/GenBank/DDBJ whole genome shotgun (WGS) entry which is preliminary data.</text>
</comment>
<keyword evidence="3 6" id="KW-0812">Transmembrane</keyword>
<dbReference type="PANTHER" id="PTHR12385">
    <property type="entry name" value="CHOLINE TRANSPORTER-LIKE (SLC FAMILY 44)"/>
    <property type="match status" value="1"/>
</dbReference>
<comment type="function">
    <text evidence="6">Choline transporter.</text>
</comment>
<accession>A0A818NM92</accession>
<dbReference type="Pfam" id="PF04515">
    <property type="entry name" value="Choline_transpo"/>
    <property type="match status" value="1"/>
</dbReference>
<comment type="similarity">
    <text evidence="2 6">Belongs to the CTL (choline transporter-like) family.</text>
</comment>
<evidence type="ECO:0000256" key="2">
    <source>
        <dbReference type="ARBA" id="ARBA00007168"/>
    </source>
</evidence>
<evidence type="ECO:0000313" key="8">
    <source>
        <dbReference type="Proteomes" id="UP000663836"/>
    </source>
</evidence>
<evidence type="ECO:0000256" key="6">
    <source>
        <dbReference type="RuleBase" id="RU368066"/>
    </source>
</evidence>
<dbReference type="GO" id="GO:0005886">
    <property type="term" value="C:plasma membrane"/>
    <property type="evidence" value="ECO:0007669"/>
    <property type="project" value="UniProtKB-SubCell"/>
</dbReference>
<feature type="transmembrane region" description="Helical" evidence="6">
    <location>
        <begin position="153"/>
        <end position="175"/>
    </location>
</feature>
<comment type="caution">
    <text evidence="6">Lacks conserved residue(s) required for the propagation of feature annotation.</text>
</comment>
<feature type="transmembrane region" description="Helical" evidence="6">
    <location>
        <begin position="59"/>
        <end position="84"/>
    </location>
</feature>
<organism evidence="7 8">
    <name type="scientific">Rotaria sordida</name>
    <dbReference type="NCBI Taxonomy" id="392033"/>
    <lineage>
        <taxon>Eukaryota</taxon>
        <taxon>Metazoa</taxon>
        <taxon>Spiralia</taxon>
        <taxon>Gnathifera</taxon>
        <taxon>Rotifera</taxon>
        <taxon>Eurotatoria</taxon>
        <taxon>Bdelloidea</taxon>
        <taxon>Philodinida</taxon>
        <taxon>Philodinidae</taxon>
        <taxon>Rotaria</taxon>
    </lineage>
</organism>
<dbReference type="AlphaFoldDB" id="A0A818NM92"/>
<name>A0A818NM92_9BILA</name>
<dbReference type="EMBL" id="CAJOBD010000189">
    <property type="protein sequence ID" value="CAF3608215.1"/>
    <property type="molecule type" value="Genomic_DNA"/>
</dbReference>
<keyword evidence="5 6" id="KW-0472">Membrane</keyword>